<dbReference type="AlphaFoldDB" id="A0A0B7AT60"/>
<evidence type="ECO:0000256" key="2">
    <source>
        <dbReference type="ARBA" id="ARBA00023134"/>
    </source>
</evidence>
<name>A0A0B7AT60_9EUPU</name>
<dbReference type="EMBL" id="HACG01036225">
    <property type="protein sequence ID" value="CEK83090.1"/>
    <property type="molecule type" value="Transcribed_RNA"/>
</dbReference>
<evidence type="ECO:0000313" key="3">
    <source>
        <dbReference type="EMBL" id="CEK83090.1"/>
    </source>
</evidence>
<dbReference type="GO" id="GO:0005525">
    <property type="term" value="F:GTP binding"/>
    <property type="evidence" value="ECO:0007669"/>
    <property type="project" value="UniProtKB-KW"/>
</dbReference>
<dbReference type="CDD" id="cd00154">
    <property type="entry name" value="Rab"/>
    <property type="match status" value="1"/>
</dbReference>
<accession>A0A0B7AT60</accession>
<gene>
    <name evidence="3" type="primary">ORF135163</name>
</gene>
<dbReference type="SMART" id="SM00173">
    <property type="entry name" value="RAS"/>
    <property type="match status" value="1"/>
</dbReference>
<keyword evidence="1" id="KW-0547">Nucleotide-binding</keyword>
<protein>
    <submittedName>
        <fullName evidence="3">Uncharacterized protein</fullName>
    </submittedName>
</protein>
<reference evidence="3" key="1">
    <citation type="submission" date="2014-12" db="EMBL/GenBank/DDBJ databases">
        <title>Insight into the proteome of Arion vulgaris.</title>
        <authorList>
            <person name="Aradska J."/>
            <person name="Bulat T."/>
            <person name="Smidak R."/>
            <person name="Sarate P."/>
            <person name="Gangsoo J."/>
            <person name="Sialana F."/>
            <person name="Bilban M."/>
            <person name="Lubec G."/>
        </authorList>
    </citation>
    <scope>NUCLEOTIDE SEQUENCE</scope>
    <source>
        <tissue evidence="3">Skin</tissue>
    </source>
</reference>
<dbReference type="InterPro" id="IPR050227">
    <property type="entry name" value="Rab"/>
</dbReference>
<dbReference type="InterPro" id="IPR005225">
    <property type="entry name" value="Small_GTP-bd"/>
</dbReference>
<dbReference type="InterPro" id="IPR001806">
    <property type="entry name" value="Small_GTPase"/>
</dbReference>
<dbReference type="PRINTS" id="PR00449">
    <property type="entry name" value="RASTRNSFRMNG"/>
</dbReference>
<dbReference type="SMART" id="SM00174">
    <property type="entry name" value="RHO"/>
    <property type="match status" value="1"/>
</dbReference>
<dbReference type="Pfam" id="PF00071">
    <property type="entry name" value="Ras"/>
    <property type="match status" value="1"/>
</dbReference>
<evidence type="ECO:0000256" key="1">
    <source>
        <dbReference type="ARBA" id="ARBA00022741"/>
    </source>
</evidence>
<dbReference type="GO" id="GO:0003924">
    <property type="term" value="F:GTPase activity"/>
    <property type="evidence" value="ECO:0007669"/>
    <property type="project" value="InterPro"/>
</dbReference>
<dbReference type="SUPFAM" id="SSF52540">
    <property type="entry name" value="P-loop containing nucleoside triphosphate hydrolases"/>
    <property type="match status" value="1"/>
</dbReference>
<dbReference type="SMART" id="SM00175">
    <property type="entry name" value="RAB"/>
    <property type="match status" value="1"/>
</dbReference>
<sequence length="251" mass="27954">MRIKCVIKEINTDINTVDTKTKQQQNMADISASEDGLSLKMATGVPSYKVILHGEYGVGKSSIFRRFMNNSFTTATGKQSTIGLDQCSRTINIGAQDVKLTLWDTGGMERMSFIGSSYYRGAHAALLCYSVNNKDTFTILSQYILDIVMNAEGAKIFLCGNMSDQVPRDGGVNTVTDADLEQFMSQCEDVLSGVYRVSCKDCTGLEEMFRDMARVLHQDAVSRMTLRRDLIRPGQTPDRDITTNSEKRRCC</sequence>
<dbReference type="PROSITE" id="PS51419">
    <property type="entry name" value="RAB"/>
    <property type="match status" value="1"/>
</dbReference>
<dbReference type="NCBIfam" id="TIGR00231">
    <property type="entry name" value="small_GTP"/>
    <property type="match status" value="1"/>
</dbReference>
<keyword evidence="2" id="KW-0342">GTP-binding</keyword>
<dbReference type="Gene3D" id="3.40.50.300">
    <property type="entry name" value="P-loop containing nucleotide triphosphate hydrolases"/>
    <property type="match status" value="1"/>
</dbReference>
<dbReference type="InterPro" id="IPR027417">
    <property type="entry name" value="P-loop_NTPase"/>
</dbReference>
<proteinExistence type="predicted"/>
<dbReference type="PANTHER" id="PTHR47977">
    <property type="entry name" value="RAS-RELATED PROTEIN RAB"/>
    <property type="match status" value="1"/>
</dbReference>
<dbReference type="FunFam" id="3.40.50.300:FF:001329">
    <property type="entry name" value="Small GTP-binding protein, putative"/>
    <property type="match status" value="1"/>
</dbReference>
<organism evidence="3">
    <name type="scientific">Arion vulgaris</name>
    <dbReference type="NCBI Taxonomy" id="1028688"/>
    <lineage>
        <taxon>Eukaryota</taxon>
        <taxon>Metazoa</taxon>
        <taxon>Spiralia</taxon>
        <taxon>Lophotrochozoa</taxon>
        <taxon>Mollusca</taxon>
        <taxon>Gastropoda</taxon>
        <taxon>Heterobranchia</taxon>
        <taxon>Euthyneura</taxon>
        <taxon>Panpulmonata</taxon>
        <taxon>Eupulmonata</taxon>
        <taxon>Stylommatophora</taxon>
        <taxon>Helicina</taxon>
        <taxon>Arionoidea</taxon>
        <taxon>Arionidae</taxon>
        <taxon>Arion</taxon>
    </lineage>
</organism>